<accession>A0A5C8M168</accession>
<dbReference type="OrthoDB" id="5770358at2"/>
<dbReference type="GO" id="GO:0044781">
    <property type="term" value="P:bacterial-type flagellum organization"/>
    <property type="evidence" value="ECO:0007669"/>
    <property type="project" value="InterPro"/>
</dbReference>
<dbReference type="RefSeq" id="WP_147903474.1">
    <property type="nucleotide sequence ID" value="NZ_BAAAGC010000017.1"/>
</dbReference>
<dbReference type="AlphaFoldDB" id="A0A5C8M168"/>
<sequence>MRSPLDVYRTTRLLASNTKALEAQVFRRVLYQLETATQISGLEQAKALADLRLLWVTVLGLVTDPDNHLSLSVQKSLEQLSQAVLAELDLPAAEQNKSWLIEVTTQIAEGLEG</sequence>
<evidence type="ECO:0000313" key="2">
    <source>
        <dbReference type="Proteomes" id="UP000321814"/>
    </source>
</evidence>
<keyword evidence="2" id="KW-1185">Reference proteome</keyword>
<gene>
    <name evidence="1" type="ORF">FU839_05035</name>
</gene>
<dbReference type="InterPro" id="IPR010845">
    <property type="entry name" value="FlaF"/>
</dbReference>
<dbReference type="Pfam" id="PF07309">
    <property type="entry name" value="FlaF"/>
    <property type="match status" value="1"/>
</dbReference>
<evidence type="ECO:0000313" key="1">
    <source>
        <dbReference type="EMBL" id="TXK82254.1"/>
    </source>
</evidence>
<proteinExistence type="predicted"/>
<dbReference type="Proteomes" id="UP000321814">
    <property type="component" value="Unassembled WGS sequence"/>
</dbReference>
<name>A0A5C8M168_9GAMM</name>
<comment type="caution">
    <text evidence="1">The sequence shown here is derived from an EMBL/GenBank/DDBJ whole genome shotgun (WGS) entry which is preliminary data.</text>
</comment>
<protein>
    <recommendedName>
        <fullName evidence="3">Flagellar protein FlaF</fullName>
    </recommendedName>
</protein>
<organism evidence="1 2">
    <name type="scientific">Rheinheimera tangshanensis</name>
    <dbReference type="NCBI Taxonomy" id="400153"/>
    <lineage>
        <taxon>Bacteria</taxon>
        <taxon>Pseudomonadati</taxon>
        <taxon>Pseudomonadota</taxon>
        <taxon>Gammaproteobacteria</taxon>
        <taxon>Chromatiales</taxon>
        <taxon>Chromatiaceae</taxon>
        <taxon>Rheinheimera</taxon>
    </lineage>
</organism>
<reference evidence="1 2" key="1">
    <citation type="submission" date="2019-08" db="EMBL/GenBank/DDBJ databases">
        <title>Draft genome analysis of Rheinheimera tangshanensis isolated from the roots of fresh rice plants (Oryza sativa).</title>
        <authorList>
            <person name="Yu Q."/>
            <person name="Qi Y."/>
            <person name="Zhang H."/>
            <person name="Pu J."/>
        </authorList>
    </citation>
    <scope>NUCLEOTIDE SEQUENCE [LARGE SCALE GENOMIC DNA]</scope>
    <source>
        <strain evidence="1 2">JA3-B52</strain>
    </source>
</reference>
<evidence type="ECO:0008006" key="3">
    <source>
        <dbReference type="Google" id="ProtNLM"/>
    </source>
</evidence>
<dbReference type="EMBL" id="VRLR01000002">
    <property type="protein sequence ID" value="TXK82254.1"/>
    <property type="molecule type" value="Genomic_DNA"/>
</dbReference>